<keyword evidence="2" id="KW-1185">Reference proteome</keyword>
<reference evidence="1 2" key="1">
    <citation type="submission" date="2024-05" db="EMBL/GenBank/DDBJ databases">
        <authorList>
            <person name="Liu Q."/>
            <person name="Xin Y.-H."/>
        </authorList>
    </citation>
    <scope>NUCLEOTIDE SEQUENCE [LARGE SCALE GENOMIC DNA]</scope>
    <source>
        <strain evidence="1 2">CGMCC 1.15349</strain>
    </source>
</reference>
<dbReference type="CDD" id="cd16321">
    <property type="entry name" value="MraZ_C"/>
    <property type="match status" value="1"/>
</dbReference>
<comment type="caution">
    <text evidence="1">The sequence shown here is derived from an EMBL/GenBank/DDBJ whole genome shotgun (WGS) entry which is preliminary data.</text>
</comment>
<dbReference type="InterPro" id="IPR037914">
    <property type="entry name" value="SpoVT-AbrB_sf"/>
</dbReference>
<dbReference type="EMBL" id="JBDIMF010000008">
    <property type="protein sequence ID" value="MEN2787939.1"/>
    <property type="molecule type" value="Genomic_DNA"/>
</dbReference>
<dbReference type="SUPFAM" id="SSF89447">
    <property type="entry name" value="AbrB/MazE/MraZ-like"/>
    <property type="match status" value="1"/>
</dbReference>
<gene>
    <name evidence="1" type="ORF">ABC969_16110</name>
</gene>
<sequence>MDEIFLGSALSEVTSGGDLLLPRYFHETVQRRSAAGRLFIGLHETSPCLVVYDRHYATQRHYDTADPLNDDPQRLRRSYGFVEQTIVAPDGMIVLPPLMRDRGGIGSTALLVAIGERFEIWDFEAVLRDGPTELVQLATHHRLTHIANEVLQVSALSPYRSRRDLGLGAGLGTHVQSMPALQPRHDPIGDTCGH</sequence>
<evidence type="ECO:0000313" key="2">
    <source>
        <dbReference type="Proteomes" id="UP001404104"/>
    </source>
</evidence>
<dbReference type="RefSeq" id="WP_345866183.1">
    <property type="nucleotide sequence ID" value="NZ_JBDIMF010000008.1"/>
</dbReference>
<evidence type="ECO:0000313" key="1">
    <source>
        <dbReference type="EMBL" id="MEN2787939.1"/>
    </source>
</evidence>
<dbReference type="Proteomes" id="UP001404104">
    <property type="component" value="Unassembled WGS sequence"/>
</dbReference>
<organism evidence="1 2">
    <name type="scientific">Sphingomonas qilianensis</name>
    <dbReference type="NCBI Taxonomy" id="1736690"/>
    <lineage>
        <taxon>Bacteria</taxon>
        <taxon>Pseudomonadati</taxon>
        <taxon>Pseudomonadota</taxon>
        <taxon>Alphaproteobacteria</taxon>
        <taxon>Sphingomonadales</taxon>
        <taxon>Sphingomonadaceae</taxon>
        <taxon>Sphingomonas</taxon>
    </lineage>
</organism>
<proteinExistence type="predicted"/>
<dbReference type="InterPro" id="IPR035644">
    <property type="entry name" value="MraZ_C"/>
</dbReference>
<dbReference type="InterPro" id="IPR038619">
    <property type="entry name" value="MraZ_sf"/>
</dbReference>
<name>A0ABU9XWM1_9SPHN</name>
<accession>A0ABU9XWM1</accession>
<dbReference type="Gene3D" id="3.40.1550.20">
    <property type="entry name" value="Transcriptional regulator MraZ domain"/>
    <property type="match status" value="1"/>
</dbReference>
<protein>
    <submittedName>
        <fullName evidence="1">Division/cell wall cluster transcriptional repressor MraZ</fullName>
    </submittedName>
</protein>